<organism evidence="13 14">
    <name type="scientific">Branchiostoma floridae</name>
    <name type="common">Florida lancelet</name>
    <name type="synonym">Amphioxus</name>
    <dbReference type="NCBI Taxonomy" id="7739"/>
    <lineage>
        <taxon>Eukaryota</taxon>
        <taxon>Metazoa</taxon>
        <taxon>Chordata</taxon>
        <taxon>Cephalochordata</taxon>
        <taxon>Leptocardii</taxon>
        <taxon>Amphioxiformes</taxon>
        <taxon>Branchiostomatidae</taxon>
        <taxon>Branchiostoma</taxon>
    </lineage>
</organism>
<dbReference type="Pfam" id="PF01549">
    <property type="entry name" value="ShK"/>
    <property type="match status" value="4"/>
</dbReference>
<dbReference type="Gene3D" id="2.40.20.10">
    <property type="entry name" value="Plasminogen Kringle 4"/>
    <property type="match status" value="2"/>
</dbReference>
<dbReference type="FunFam" id="2.40.20.10:FF:000077">
    <property type="entry name" value="Putative macrophage stimulating 1-like protein"/>
    <property type="match status" value="1"/>
</dbReference>
<dbReference type="InterPro" id="IPR038178">
    <property type="entry name" value="Kringle_sf"/>
</dbReference>
<feature type="disulfide bond" evidence="7">
    <location>
        <begin position="332"/>
        <end position="355"/>
    </location>
</feature>
<feature type="chain" id="PRO_5039923094" evidence="9">
    <location>
        <begin position="19"/>
        <end position="581"/>
    </location>
</feature>
<dbReference type="PROSITE" id="PS50070">
    <property type="entry name" value="KRINGLE_2"/>
    <property type="match status" value="2"/>
</dbReference>
<dbReference type="InterPro" id="IPR013032">
    <property type="entry name" value="EGF-like_CS"/>
</dbReference>
<dbReference type="InterPro" id="IPR000152">
    <property type="entry name" value="EGF-type_Asp/Asn_hydroxyl_site"/>
</dbReference>
<reference evidence="13" key="1">
    <citation type="journal article" date="2020" name="Nat. Ecol. Evol.">
        <title>Deeply conserved synteny resolves early events in vertebrate evolution.</title>
        <authorList>
            <person name="Simakov O."/>
            <person name="Marletaz F."/>
            <person name="Yue J.X."/>
            <person name="O'Connell B."/>
            <person name="Jenkins J."/>
            <person name="Brandt A."/>
            <person name="Calef R."/>
            <person name="Tung C.H."/>
            <person name="Huang T.K."/>
            <person name="Schmutz J."/>
            <person name="Satoh N."/>
            <person name="Yu J.K."/>
            <person name="Putnam N.H."/>
            <person name="Green R.E."/>
            <person name="Rokhsar D.S."/>
        </authorList>
    </citation>
    <scope>NUCLEOTIDE SEQUENCE [LARGE SCALE GENOMIC DNA]</scope>
    <source>
        <strain evidence="13">S238N-H82</strain>
    </source>
</reference>
<dbReference type="SMART" id="SM00130">
    <property type="entry name" value="KR"/>
    <property type="match status" value="2"/>
</dbReference>
<dbReference type="PROSITE" id="PS51670">
    <property type="entry name" value="SHKT"/>
    <property type="match status" value="4"/>
</dbReference>
<feature type="domain" description="EGF-like" evidence="10">
    <location>
        <begin position="197"/>
        <end position="237"/>
    </location>
</feature>
<dbReference type="SMART" id="SM00179">
    <property type="entry name" value="EGF_CA"/>
    <property type="match status" value="2"/>
</dbReference>
<dbReference type="InterPro" id="IPR013806">
    <property type="entry name" value="Kringle-like"/>
</dbReference>
<feature type="domain" description="ShKT" evidence="12">
    <location>
        <begin position="120"/>
        <end position="154"/>
    </location>
</feature>
<feature type="disulfide bond" evidence="8">
    <location>
        <begin position="120"/>
        <end position="154"/>
    </location>
</feature>
<dbReference type="Pfam" id="PF12661">
    <property type="entry name" value="hEGF"/>
    <property type="match status" value="1"/>
</dbReference>
<feature type="disulfide bond" evidence="7">
    <location>
        <begin position="305"/>
        <end position="344"/>
    </location>
</feature>
<dbReference type="InterPro" id="IPR018097">
    <property type="entry name" value="EGF_Ca-bd_CS"/>
</dbReference>
<dbReference type="SMART" id="SM00254">
    <property type="entry name" value="ShKT"/>
    <property type="match status" value="4"/>
</dbReference>
<dbReference type="CDD" id="cd00054">
    <property type="entry name" value="EGF_CA"/>
    <property type="match status" value="2"/>
</dbReference>
<keyword evidence="2 7" id="KW-0420">Kringle</keyword>
<dbReference type="KEGG" id="bfo:118410391"/>
<evidence type="ECO:0000259" key="12">
    <source>
        <dbReference type="PROSITE" id="PS51670"/>
    </source>
</evidence>
<keyword evidence="4 6" id="KW-1015">Disulfide bond</keyword>
<dbReference type="SUPFAM" id="SSF57196">
    <property type="entry name" value="EGF/Laminin"/>
    <property type="match status" value="1"/>
</dbReference>
<keyword evidence="5" id="KW-0325">Glycoprotein</keyword>
<dbReference type="Gene3D" id="1.10.10.1940">
    <property type="match status" value="2"/>
</dbReference>
<dbReference type="InterPro" id="IPR000742">
    <property type="entry name" value="EGF"/>
</dbReference>
<dbReference type="InterPro" id="IPR001881">
    <property type="entry name" value="EGF-like_Ca-bd_dom"/>
</dbReference>
<evidence type="ECO:0000256" key="5">
    <source>
        <dbReference type="ARBA" id="ARBA00023180"/>
    </source>
</evidence>
<dbReference type="OMA" id="HYWEIRE"/>
<dbReference type="GO" id="GO:0005615">
    <property type="term" value="C:extracellular space"/>
    <property type="evidence" value="ECO:0000318"/>
    <property type="project" value="GO_Central"/>
</dbReference>
<dbReference type="RefSeq" id="XP_035667975.1">
    <property type="nucleotide sequence ID" value="XM_035812082.1"/>
</dbReference>
<evidence type="ECO:0000256" key="8">
    <source>
        <dbReference type="PROSITE-ProRule" id="PRU01005"/>
    </source>
</evidence>
<evidence type="ECO:0000256" key="7">
    <source>
        <dbReference type="PROSITE-ProRule" id="PRU00121"/>
    </source>
</evidence>
<dbReference type="OrthoDB" id="6231306at2759"/>
<dbReference type="PROSITE" id="PS50026">
    <property type="entry name" value="EGF_3"/>
    <property type="match status" value="2"/>
</dbReference>
<sequence length="581" mass="61885">MGAFLLATILLLVGSSMGQDCADDNGGCAGWAADGECDLNPGYMLTNCRLSCGECTTDCADDNADCPGWAADGECDNNPGYMLTNCRLSCGECTTGLDAVILGAPTTAAPIPTSYPGVPCVDEDQNCAGWAAEGQCQTNRYRMYRTCRATCGICDGSVVCEDMSPFCPLWASYGRCGSGSDGDWMLNTCPLSCGLCEFDCWSSPCQNGGTCNELYGPDGYSCSCGYYPELYTGRNCETNIDDCQNTPFGSNTPCYNGGTCVDGLDSYSCLCPPGTYGRLCDSDCVVGDGSNYRGDIRIASDGWWCGYWFQEGSEEGYSPETFPDAGLDRNYCRNPDGSAEGPFCITKLPGAKTACEVATCDCYVDGTTSYRGQVNVTGTGQQCLDWADEMVQRSLGYMGLSEAQIAAAGLDGNYCRDPTGSGTLECFVAPGGGLFGIVLQEACRIDECSTQYYVPTPVTCYSCAADEDCDQDQDDLVTGGGQSRETLCENGACWISWKTSTDGKYGGHIRSCQHEDLVCTQEYMQETCTEDGNTKECLKCCQADRCNGELLQGSISAGARASIPNMVMLLAFLAAMFCSRS</sequence>
<evidence type="ECO:0000256" key="3">
    <source>
        <dbReference type="ARBA" id="ARBA00022737"/>
    </source>
</evidence>
<feature type="domain" description="Kringle" evidence="11">
    <location>
        <begin position="283"/>
        <end position="360"/>
    </location>
</feature>
<feature type="domain" description="ShKT" evidence="12">
    <location>
        <begin position="21"/>
        <end position="55"/>
    </location>
</feature>
<dbReference type="GO" id="GO:0004175">
    <property type="term" value="F:endopeptidase activity"/>
    <property type="evidence" value="ECO:0000318"/>
    <property type="project" value="GO_Central"/>
</dbReference>
<comment type="caution">
    <text evidence="6">Lacks conserved residue(s) required for the propagation of feature annotation.</text>
</comment>
<evidence type="ECO:0000259" key="10">
    <source>
        <dbReference type="PROSITE" id="PS50026"/>
    </source>
</evidence>
<dbReference type="Proteomes" id="UP000001554">
    <property type="component" value="Chromosome 2"/>
</dbReference>
<dbReference type="PROSITE" id="PS01187">
    <property type="entry name" value="EGF_CA"/>
    <property type="match status" value="1"/>
</dbReference>
<dbReference type="Pfam" id="PF00051">
    <property type="entry name" value="Kringle"/>
    <property type="match status" value="2"/>
</dbReference>
<dbReference type="InterPro" id="IPR003582">
    <property type="entry name" value="ShKT_dom"/>
</dbReference>
<feature type="signal peptide" evidence="9">
    <location>
        <begin position="1"/>
        <end position="18"/>
    </location>
</feature>
<protein>
    <submittedName>
        <fullName evidence="14">Neurogenic locus notch homolog protein 1-like isoform X1</fullName>
    </submittedName>
</protein>
<dbReference type="GO" id="GO:0005102">
    <property type="term" value="F:signaling receptor binding"/>
    <property type="evidence" value="ECO:0000318"/>
    <property type="project" value="GO_Central"/>
</dbReference>
<evidence type="ECO:0000256" key="9">
    <source>
        <dbReference type="SAM" id="SignalP"/>
    </source>
</evidence>
<dbReference type="InterPro" id="IPR000001">
    <property type="entry name" value="Kringle"/>
</dbReference>
<dbReference type="PROSITE" id="PS00010">
    <property type="entry name" value="ASX_HYDROXYL"/>
    <property type="match status" value="1"/>
</dbReference>
<feature type="disulfide bond" evidence="6">
    <location>
        <begin position="205"/>
        <end position="222"/>
    </location>
</feature>
<feature type="domain" description="ShKT" evidence="12">
    <location>
        <begin position="160"/>
        <end position="196"/>
    </location>
</feature>
<dbReference type="PANTHER" id="PTHR24261:SF7">
    <property type="entry name" value="KRINGLE DOMAIN-CONTAINING PROTEIN"/>
    <property type="match status" value="1"/>
</dbReference>
<keyword evidence="3" id="KW-0677">Repeat</keyword>
<dbReference type="Gene3D" id="2.10.25.10">
    <property type="entry name" value="Laminin"/>
    <property type="match status" value="2"/>
</dbReference>
<evidence type="ECO:0000256" key="4">
    <source>
        <dbReference type="ARBA" id="ARBA00023157"/>
    </source>
</evidence>
<dbReference type="SMART" id="SM00181">
    <property type="entry name" value="EGF"/>
    <property type="match status" value="3"/>
</dbReference>
<evidence type="ECO:0000256" key="2">
    <source>
        <dbReference type="ARBA" id="ARBA00022572"/>
    </source>
</evidence>
<dbReference type="GeneID" id="118410391"/>
<feature type="disulfide bond" evidence="8">
    <location>
        <begin position="21"/>
        <end position="55"/>
    </location>
</feature>
<dbReference type="AlphaFoldDB" id="A0A9J7KPV4"/>
<accession>A0A9J7KPV4</accession>
<keyword evidence="13" id="KW-1185">Reference proteome</keyword>
<proteinExistence type="predicted"/>
<feature type="disulfide bond" evidence="6">
    <location>
        <begin position="271"/>
        <end position="280"/>
    </location>
</feature>
<keyword evidence="1 6" id="KW-0245">EGF-like domain</keyword>
<dbReference type="PROSITE" id="PS00022">
    <property type="entry name" value="EGF_1"/>
    <property type="match status" value="1"/>
</dbReference>
<gene>
    <name evidence="14" type="primary">LOC118410391</name>
</gene>
<dbReference type="PANTHER" id="PTHR24261">
    <property type="entry name" value="PLASMINOGEN-RELATED"/>
    <property type="match status" value="1"/>
</dbReference>
<evidence type="ECO:0000256" key="1">
    <source>
        <dbReference type="ARBA" id="ARBA00022536"/>
    </source>
</evidence>
<dbReference type="InterPro" id="IPR050759">
    <property type="entry name" value="Serine_protease_kringle"/>
</dbReference>
<reference evidence="14" key="2">
    <citation type="submission" date="2025-08" db="UniProtKB">
        <authorList>
            <consortium name="RefSeq"/>
        </authorList>
    </citation>
    <scope>IDENTIFICATION</scope>
    <source>
        <strain evidence="14">S238N-H82</strain>
        <tissue evidence="14">Testes</tissue>
    </source>
</reference>
<feature type="domain" description="ShKT" evidence="12">
    <location>
        <begin position="59"/>
        <end position="93"/>
    </location>
</feature>
<dbReference type="GO" id="GO:0005509">
    <property type="term" value="F:calcium ion binding"/>
    <property type="evidence" value="ECO:0007669"/>
    <property type="project" value="InterPro"/>
</dbReference>
<dbReference type="FunFam" id="2.40.20.10:FF:000089">
    <property type="entry name" value="HGF/MSP/plasminogen-like protein"/>
    <property type="match status" value="1"/>
</dbReference>
<feature type="domain" description="Kringle" evidence="11">
    <location>
        <begin position="361"/>
        <end position="448"/>
    </location>
</feature>
<dbReference type="FunFam" id="2.10.25.10:FF:000006">
    <property type="entry name" value="Versican core protein-like isoform 1"/>
    <property type="match status" value="1"/>
</dbReference>
<evidence type="ECO:0000313" key="13">
    <source>
        <dbReference type="Proteomes" id="UP000001554"/>
    </source>
</evidence>
<dbReference type="SUPFAM" id="SSF57440">
    <property type="entry name" value="Kringle-like"/>
    <property type="match status" value="2"/>
</dbReference>
<evidence type="ECO:0000259" key="11">
    <source>
        <dbReference type="PROSITE" id="PS50070"/>
    </source>
</evidence>
<evidence type="ECO:0000313" key="14">
    <source>
        <dbReference type="RefSeq" id="XP_035667975.1"/>
    </source>
</evidence>
<evidence type="ECO:0000256" key="6">
    <source>
        <dbReference type="PROSITE-ProRule" id="PRU00076"/>
    </source>
</evidence>
<feature type="domain" description="EGF-like" evidence="10">
    <location>
        <begin position="239"/>
        <end position="281"/>
    </location>
</feature>
<dbReference type="PRINTS" id="PR00018">
    <property type="entry name" value="KRINGLE"/>
</dbReference>
<feature type="disulfide bond" evidence="8">
    <location>
        <begin position="59"/>
        <end position="93"/>
    </location>
</feature>
<name>A0A9J7KPV4_BRAFL</name>
<keyword evidence="9" id="KW-0732">Signal</keyword>